<dbReference type="Pfam" id="PF03466">
    <property type="entry name" value="LysR_substrate"/>
    <property type="match status" value="1"/>
</dbReference>
<dbReference type="Gene3D" id="3.40.190.10">
    <property type="entry name" value="Periplasmic binding protein-like II"/>
    <property type="match status" value="2"/>
</dbReference>
<dbReference type="InterPro" id="IPR005119">
    <property type="entry name" value="LysR_subst-bd"/>
</dbReference>
<dbReference type="PROSITE" id="PS50931">
    <property type="entry name" value="HTH_LYSR"/>
    <property type="match status" value="1"/>
</dbReference>
<sequence>MDTRQLRTLLAIVQHNSFSRAAETVHVTPSAVSQQVRALEAELGVTIFERATRPPALTAQGAQVVEMARDMLRREEEARTVLSGSGLEGVLVIGSVRTSALRVLPRAISRMRLAFPRLKVNLRLANSATLIEDVSAGRLDAAVVAENLAIRPQIRWRPFLREPLWLIAPAAMAGATASSILADQPYLRFCAQVPLASLIDAELSRMGAAPQIIAELDSISAIMSCVTEGMGVSVVPDVALSEPGAEALVRLPFGTPQIRRQIGLVDRVPSNRGVIIDQFHDLLATSSGAYGIRREPS</sequence>
<dbReference type="FunFam" id="1.10.10.10:FF:000001">
    <property type="entry name" value="LysR family transcriptional regulator"/>
    <property type="match status" value="1"/>
</dbReference>
<dbReference type="PRINTS" id="PR00039">
    <property type="entry name" value="HTHLYSR"/>
</dbReference>
<dbReference type="PANTHER" id="PTHR30419">
    <property type="entry name" value="HTH-TYPE TRANSCRIPTIONAL REGULATOR YBHD"/>
    <property type="match status" value="1"/>
</dbReference>
<evidence type="ECO:0000256" key="1">
    <source>
        <dbReference type="ARBA" id="ARBA00009437"/>
    </source>
</evidence>
<dbReference type="Gene3D" id="1.10.10.10">
    <property type="entry name" value="Winged helix-like DNA-binding domain superfamily/Winged helix DNA-binding domain"/>
    <property type="match status" value="1"/>
</dbReference>
<dbReference type="EMBL" id="SUNH01000037">
    <property type="protein sequence ID" value="TJZ79959.1"/>
    <property type="molecule type" value="Genomic_DNA"/>
</dbReference>
<dbReference type="Pfam" id="PF00126">
    <property type="entry name" value="HTH_1"/>
    <property type="match status" value="1"/>
</dbReference>
<dbReference type="SUPFAM" id="SSF53850">
    <property type="entry name" value="Periplasmic binding protein-like II"/>
    <property type="match status" value="1"/>
</dbReference>
<dbReference type="SUPFAM" id="SSF46785">
    <property type="entry name" value="Winged helix' DNA-binding domain"/>
    <property type="match status" value="1"/>
</dbReference>
<keyword evidence="7" id="KW-1185">Reference proteome</keyword>
<dbReference type="Proteomes" id="UP000306223">
    <property type="component" value="Unassembled WGS sequence"/>
</dbReference>
<dbReference type="GO" id="GO:0003700">
    <property type="term" value="F:DNA-binding transcription factor activity"/>
    <property type="evidence" value="ECO:0007669"/>
    <property type="project" value="InterPro"/>
</dbReference>
<dbReference type="RefSeq" id="WP_136858072.1">
    <property type="nucleotide sequence ID" value="NZ_SUNH01000037.1"/>
</dbReference>
<dbReference type="InterPro" id="IPR036388">
    <property type="entry name" value="WH-like_DNA-bd_sf"/>
</dbReference>
<organism evidence="6 7">
    <name type="scientific">Paracoccus hibiscisoli</name>
    <dbReference type="NCBI Taxonomy" id="2023261"/>
    <lineage>
        <taxon>Bacteria</taxon>
        <taxon>Pseudomonadati</taxon>
        <taxon>Pseudomonadota</taxon>
        <taxon>Alphaproteobacteria</taxon>
        <taxon>Rhodobacterales</taxon>
        <taxon>Paracoccaceae</taxon>
        <taxon>Paracoccus</taxon>
    </lineage>
</organism>
<evidence type="ECO:0000256" key="3">
    <source>
        <dbReference type="ARBA" id="ARBA00023125"/>
    </source>
</evidence>
<dbReference type="GO" id="GO:0005829">
    <property type="term" value="C:cytosol"/>
    <property type="evidence" value="ECO:0007669"/>
    <property type="project" value="TreeGrafter"/>
</dbReference>
<keyword evidence="4" id="KW-0804">Transcription</keyword>
<evidence type="ECO:0000256" key="2">
    <source>
        <dbReference type="ARBA" id="ARBA00023015"/>
    </source>
</evidence>
<dbReference type="InterPro" id="IPR036390">
    <property type="entry name" value="WH_DNA-bd_sf"/>
</dbReference>
<reference evidence="6 7" key="1">
    <citation type="submission" date="2019-04" db="EMBL/GenBank/DDBJ databases">
        <authorList>
            <person name="Li J."/>
        </authorList>
    </citation>
    <scope>NUCLEOTIDE SEQUENCE [LARGE SCALE GENOMIC DNA]</scope>
    <source>
        <strain evidence="6 7">CCTCC AB2016182</strain>
    </source>
</reference>
<name>A0A4U0QEL3_9RHOB</name>
<accession>A0A4U0QEL3</accession>
<keyword evidence="2" id="KW-0805">Transcription regulation</keyword>
<evidence type="ECO:0000313" key="6">
    <source>
        <dbReference type="EMBL" id="TJZ79959.1"/>
    </source>
</evidence>
<protein>
    <submittedName>
        <fullName evidence="6">LysR family transcriptional regulator</fullName>
    </submittedName>
</protein>
<keyword evidence="3" id="KW-0238">DNA-binding</keyword>
<dbReference type="OrthoDB" id="9811588at2"/>
<dbReference type="InterPro" id="IPR000847">
    <property type="entry name" value="LysR_HTH_N"/>
</dbReference>
<comment type="similarity">
    <text evidence="1">Belongs to the LysR transcriptional regulatory family.</text>
</comment>
<comment type="caution">
    <text evidence="6">The sequence shown here is derived from an EMBL/GenBank/DDBJ whole genome shotgun (WGS) entry which is preliminary data.</text>
</comment>
<dbReference type="AlphaFoldDB" id="A0A4U0QEL3"/>
<gene>
    <name evidence="6" type="ORF">FA740_17375</name>
</gene>
<evidence type="ECO:0000313" key="7">
    <source>
        <dbReference type="Proteomes" id="UP000306223"/>
    </source>
</evidence>
<evidence type="ECO:0000256" key="4">
    <source>
        <dbReference type="ARBA" id="ARBA00023163"/>
    </source>
</evidence>
<evidence type="ECO:0000259" key="5">
    <source>
        <dbReference type="PROSITE" id="PS50931"/>
    </source>
</evidence>
<dbReference type="GO" id="GO:0003677">
    <property type="term" value="F:DNA binding"/>
    <property type="evidence" value="ECO:0007669"/>
    <property type="project" value="UniProtKB-KW"/>
</dbReference>
<feature type="domain" description="HTH lysR-type" evidence="5">
    <location>
        <begin position="1"/>
        <end position="58"/>
    </location>
</feature>
<dbReference type="InterPro" id="IPR050950">
    <property type="entry name" value="HTH-type_LysR_regulators"/>
</dbReference>
<proteinExistence type="inferred from homology"/>